<dbReference type="EMBL" id="VOBR01000007">
    <property type="protein sequence ID" value="TWP51971.1"/>
    <property type="molecule type" value="Genomic_DNA"/>
</dbReference>
<name>A0A563EWW4_9PSEU</name>
<reference evidence="3 4" key="1">
    <citation type="submission" date="2019-07" db="EMBL/GenBank/DDBJ databases">
        <title>Lentzea xizangensis sp. nov., isolated from Qinghai-Tibetan Plateau Soils.</title>
        <authorList>
            <person name="Huang J."/>
        </authorList>
    </citation>
    <scope>NUCLEOTIDE SEQUENCE [LARGE SCALE GENOMIC DNA]</scope>
    <source>
        <strain evidence="3 4">FXJ1.1311</strain>
    </source>
</reference>
<dbReference type="Gene3D" id="3.50.50.60">
    <property type="entry name" value="FAD/NAD(P)-binding domain"/>
    <property type="match status" value="1"/>
</dbReference>
<dbReference type="InterPro" id="IPR050631">
    <property type="entry name" value="PheA/TfdB_FAD_monoxygenase"/>
</dbReference>
<dbReference type="PANTHER" id="PTHR43476">
    <property type="entry name" value="3-(3-HYDROXY-PHENYL)PROPIONATE/3-HYDROXYCINNAMIC ACID HYDROXYLASE"/>
    <property type="match status" value="1"/>
</dbReference>
<dbReference type="GO" id="GO:0071949">
    <property type="term" value="F:FAD binding"/>
    <property type="evidence" value="ECO:0007669"/>
    <property type="project" value="InterPro"/>
</dbReference>
<evidence type="ECO:0000313" key="3">
    <source>
        <dbReference type="EMBL" id="TWP51971.1"/>
    </source>
</evidence>
<organism evidence="3 4">
    <name type="scientific">Lentzea tibetensis</name>
    <dbReference type="NCBI Taxonomy" id="2591470"/>
    <lineage>
        <taxon>Bacteria</taxon>
        <taxon>Bacillati</taxon>
        <taxon>Actinomycetota</taxon>
        <taxon>Actinomycetes</taxon>
        <taxon>Pseudonocardiales</taxon>
        <taxon>Pseudonocardiaceae</taxon>
        <taxon>Lentzea</taxon>
    </lineage>
</organism>
<dbReference type="PRINTS" id="PR00420">
    <property type="entry name" value="RNGMNOXGNASE"/>
</dbReference>
<gene>
    <name evidence="3" type="ORF">FKR81_12400</name>
</gene>
<dbReference type="GO" id="GO:0008688">
    <property type="term" value="F:3-(3-hydroxyphenyl)propionate hydroxylase activity"/>
    <property type="evidence" value="ECO:0007669"/>
    <property type="project" value="TreeGrafter"/>
</dbReference>
<dbReference type="SUPFAM" id="SSF51905">
    <property type="entry name" value="FAD/NAD(P)-binding domain"/>
    <property type="match status" value="1"/>
</dbReference>
<dbReference type="AlphaFoldDB" id="A0A563EWW4"/>
<dbReference type="InterPro" id="IPR036188">
    <property type="entry name" value="FAD/NAD-bd_sf"/>
</dbReference>
<protein>
    <recommendedName>
        <fullName evidence="2">FAD-binding domain-containing protein</fullName>
    </recommendedName>
</protein>
<accession>A0A563EWW4</accession>
<keyword evidence="1" id="KW-0560">Oxidoreductase</keyword>
<dbReference type="Pfam" id="PF01494">
    <property type="entry name" value="FAD_binding_3"/>
    <property type="match status" value="2"/>
</dbReference>
<dbReference type="InterPro" id="IPR002938">
    <property type="entry name" value="FAD-bd"/>
</dbReference>
<dbReference type="OrthoDB" id="8670884at2"/>
<proteinExistence type="predicted"/>
<evidence type="ECO:0000256" key="1">
    <source>
        <dbReference type="ARBA" id="ARBA00023002"/>
    </source>
</evidence>
<dbReference type="GO" id="GO:0019622">
    <property type="term" value="P:3-(3-hydroxy)phenylpropionate catabolic process"/>
    <property type="evidence" value="ECO:0007669"/>
    <property type="project" value="TreeGrafter"/>
</dbReference>
<feature type="domain" description="FAD-binding" evidence="2">
    <location>
        <begin position="167"/>
        <end position="228"/>
    </location>
</feature>
<dbReference type="Proteomes" id="UP000316639">
    <property type="component" value="Unassembled WGS sequence"/>
</dbReference>
<keyword evidence="4" id="KW-1185">Reference proteome</keyword>
<comment type="caution">
    <text evidence="3">The sequence shown here is derived from an EMBL/GenBank/DDBJ whole genome shotgun (WGS) entry which is preliminary data.</text>
</comment>
<evidence type="ECO:0000313" key="4">
    <source>
        <dbReference type="Proteomes" id="UP000316639"/>
    </source>
</evidence>
<dbReference type="PANTHER" id="PTHR43476:SF3">
    <property type="entry name" value="FAD-BINDING MONOOXYGENASE"/>
    <property type="match status" value="1"/>
</dbReference>
<feature type="domain" description="FAD-binding" evidence="2">
    <location>
        <begin position="11"/>
        <end position="163"/>
    </location>
</feature>
<sequence>MPTPSAHSCPDTDVLVVGHGPVGQVLGILLAQRGWLTTVVDPSSAATSIPSVIGFDSETMRVLASAGLGTRLRQIGVPAICLEFENATLRFSQPKRWACLTLFHQPALQAALADRERKLPNLTVVRGVEAALLVDRGGYAEVVAGGDVITASWVVGCDGMHSFHHETDRWRSGRILLAGDSANLAPLLAGPGMCAGIRDSSNLAWKLDLVLRDRANEALLDSYAVERQNPRRLSSGVVHPATGDHTGQLLPQASVATADQRGALDDVVGRGFVLMSTAPPKEVLTDRLRAFLHDIDAHVVQLLPAGTPLDQAGGGTVVDVDDVYLPYLAEAGEIGALVRPDFYLFGTAHDECDLADLVDDLREQLFRRRFRPRPIE</sequence>
<evidence type="ECO:0000259" key="2">
    <source>
        <dbReference type="Pfam" id="PF01494"/>
    </source>
</evidence>